<evidence type="ECO:0000313" key="2">
    <source>
        <dbReference type="EMBL" id="MBL0765066.1"/>
    </source>
</evidence>
<organism evidence="2 3">
    <name type="scientific">Marivirga atlantica</name>
    <dbReference type="NCBI Taxonomy" id="1548457"/>
    <lineage>
        <taxon>Bacteria</taxon>
        <taxon>Pseudomonadati</taxon>
        <taxon>Bacteroidota</taxon>
        <taxon>Cytophagia</taxon>
        <taxon>Cytophagales</taxon>
        <taxon>Marivirgaceae</taxon>
        <taxon>Marivirga</taxon>
    </lineage>
</organism>
<dbReference type="InterPro" id="IPR000073">
    <property type="entry name" value="AB_hydrolase_1"/>
</dbReference>
<dbReference type="RefSeq" id="WP_201919221.1">
    <property type="nucleotide sequence ID" value="NZ_JAERQG010000001.1"/>
</dbReference>
<dbReference type="PANTHER" id="PTHR43798:SF33">
    <property type="entry name" value="HYDROLASE, PUTATIVE (AFU_ORTHOLOGUE AFUA_2G14860)-RELATED"/>
    <property type="match status" value="1"/>
</dbReference>
<keyword evidence="2" id="KW-0378">Hydrolase</keyword>
<dbReference type="InterPro" id="IPR050266">
    <property type="entry name" value="AB_hydrolase_sf"/>
</dbReference>
<dbReference type="AlphaFoldDB" id="A0A937DJC4"/>
<comment type="caution">
    <text evidence="2">The sequence shown here is derived from an EMBL/GenBank/DDBJ whole genome shotgun (WGS) entry which is preliminary data.</text>
</comment>
<dbReference type="GO" id="GO:0046464">
    <property type="term" value="P:acylglycerol catabolic process"/>
    <property type="evidence" value="ECO:0007669"/>
    <property type="project" value="TreeGrafter"/>
</dbReference>
<dbReference type="Proteomes" id="UP000642920">
    <property type="component" value="Unassembled WGS sequence"/>
</dbReference>
<dbReference type="Gene3D" id="3.40.50.1820">
    <property type="entry name" value="alpha/beta hydrolase"/>
    <property type="match status" value="1"/>
</dbReference>
<feature type="domain" description="AB hydrolase-1" evidence="1">
    <location>
        <begin position="45"/>
        <end position="286"/>
    </location>
</feature>
<dbReference type="PANTHER" id="PTHR43798">
    <property type="entry name" value="MONOACYLGLYCEROL LIPASE"/>
    <property type="match status" value="1"/>
</dbReference>
<sequence length="300" mass="33671">MNSPKKVTAQGQFEKLDYPFQMHEVSVVSDMIMAYADEGTSNKEVVLFIHGLGSYAPAWKYNIKELSKSFRCIVVDLVGYGKSSKGQYEADMTFHANNLFALMKSLNISKFNIAGHSMGGQIAMHMAINRPQQIKGLVLLAPAGIETFNDQHKTLLINASTPEAIASISDEQYKANLALNFYKKDDKSDFMYTDRMLIKSDPQFKEYCYVVSKGVEGMLNEPVFKNLDAIVCPTLIIYGLQDQLIPNRYLHPELTTEKIGLLAKKNISNASLEFVDKAGHFVNFDQPETVNKLISNFLNN</sequence>
<dbReference type="PRINTS" id="PR00111">
    <property type="entry name" value="ABHYDROLASE"/>
</dbReference>
<keyword evidence="3" id="KW-1185">Reference proteome</keyword>
<dbReference type="GO" id="GO:0016020">
    <property type="term" value="C:membrane"/>
    <property type="evidence" value="ECO:0007669"/>
    <property type="project" value="TreeGrafter"/>
</dbReference>
<dbReference type="GO" id="GO:0047372">
    <property type="term" value="F:monoacylglycerol lipase activity"/>
    <property type="evidence" value="ECO:0007669"/>
    <property type="project" value="TreeGrafter"/>
</dbReference>
<name>A0A937DJC4_9BACT</name>
<gene>
    <name evidence="2" type="ORF">JKP34_07380</name>
</gene>
<dbReference type="SUPFAM" id="SSF53474">
    <property type="entry name" value="alpha/beta-Hydrolases"/>
    <property type="match status" value="1"/>
</dbReference>
<proteinExistence type="predicted"/>
<dbReference type="InterPro" id="IPR029058">
    <property type="entry name" value="AB_hydrolase_fold"/>
</dbReference>
<protein>
    <submittedName>
        <fullName evidence="2">Alpha/beta hydrolase</fullName>
    </submittedName>
</protein>
<reference evidence="2" key="1">
    <citation type="submission" date="2021-01" db="EMBL/GenBank/DDBJ databases">
        <title>Marivirga sp. nov., isolated from intertidal surface sediments.</title>
        <authorList>
            <person name="Zhang M."/>
        </authorList>
    </citation>
    <scope>NUCLEOTIDE SEQUENCE</scope>
    <source>
        <strain evidence="2">SM1354</strain>
    </source>
</reference>
<dbReference type="Pfam" id="PF00561">
    <property type="entry name" value="Abhydrolase_1"/>
    <property type="match status" value="1"/>
</dbReference>
<evidence type="ECO:0000259" key="1">
    <source>
        <dbReference type="Pfam" id="PF00561"/>
    </source>
</evidence>
<dbReference type="PRINTS" id="PR00412">
    <property type="entry name" value="EPOXHYDRLASE"/>
</dbReference>
<dbReference type="InterPro" id="IPR000639">
    <property type="entry name" value="Epox_hydrolase-like"/>
</dbReference>
<dbReference type="EMBL" id="JAERQG010000001">
    <property type="protein sequence ID" value="MBL0765066.1"/>
    <property type="molecule type" value="Genomic_DNA"/>
</dbReference>
<accession>A0A937DJC4</accession>
<evidence type="ECO:0000313" key="3">
    <source>
        <dbReference type="Proteomes" id="UP000642920"/>
    </source>
</evidence>